<proteinExistence type="predicted"/>
<dbReference type="InterPro" id="IPR045164">
    <property type="entry name" value="RBM41/RNPC3"/>
</dbReference>
<name>A0A3Q0J1G8_DIACI</name>
<evidence type="ECO:0000313" key="3">
    <source>
        <dbReference type="RefSeq" id="XP_026682296.1"/>
    </source>
</evidence>
<dbReference type="PANTHER" id="PTHR16105:SF0">
    <property type="entry name" value="RNA-BINDING REGION-CONTAINING PROTEIN 3"/>
    <property type="match status" value="1"/>
</dbReference>
<dbReference type="GO" id="GO:0005689">
    <property type="term" value="C:U12-type spliceosomal complex"/>
    <property type="evidence" value="ECO:0007669"/>
    <property type="project" value="TreeGrafter"/>
</dbReference>
<dbReference type="PANTHER" id="PTHR16105">
    <property type="entry name" value="RNA-BINDING REGION-CONTAINING PROTEIN 3"/>
    <property type="match status" value="1"/>
</dbReference>
<dbReference type="AlphaFoldDB" id="A0A3Q0J1G8"/>
<reference evidence="3" key="1">
    <citation type="submission" date="2025-08" db="UniProtKB">
        <authorList>
            <consortium name="RefSeq"/>
        </authorList>
    </citation>
    <scope>IDENTIFICATION</scope>
</reference>
<dbReference type="GO" id="GO:0030626">
    <property type="term" value="F:U12 snRNA binding"/>
    <property type="evidence" value="ECO:0007669"/>
    <property type="project" value="TreeGrafter"/>
</dbReference>
<protein>
    <submittedName>
        <fullName evidence="3">Uncharacterized protein LOC103513226</fullName>
    </submittedName>
</protein>
<dbReference type="Gene3D" id="3.30.70.330">
    <property type="match status" value="1"/>
</dbReference>
<dbReference type="InterPro" id="IPR035979">
    <property type="entry name" value="RBD_domain_sf"/>
</dbReference>
<dbReference type="GO" id="GO:0000398">
    <property type="term" value="P:mRNA splicing, via spliceosome"/>
    <property type="evidence" value="ECO:0007669"/>
    <property type="project" value="TreeGrafter"/>
</dbReference>
<keyword evidence="2" id="KW-1185">Reference proteome</keyword>
<dbReference type="STRING" id="121845.A0A3Q0J1G8"/>
<dbReference type="RefSeq" id="XP_026682296.1">
    <property type="nucleotide sequence ID" value="XM_026826495.1"/>
</dbReference>
<dbReference type="Proteomes" id="UP000079169">
    <property type="component" value="Unplaced"/>
</dbReference>
<keyword evidence="1" id="KW-0694">RNA-binding</keyword>
<dbReference type="GeneID" id="103513226"/>
<organism evidence="2 3">
    <name type="scientific">Diaphorina citri</name>
    <name type="common">Asian citrus psyllid</name>
    <dbReference type="NCBI Taxonomy" id="121845"/>
    <lineage>
        <taxon>Eukaryota</taxon>
        <taxon>Metazoa</taxon>
        <taxon>Ecdysozoa</taxon>
        <taxon>Arthropoda</taxon>
        <taxon>Hexapoda</taxon>
        <taxon>Insecta</taxon>
        <taxon>Pterygota</taxon>
        <taxon>Neoptera</taxon>
        <taxon>Paraneoptera</taxon>
        <taxon>Hemiptera</taxon>
        <taxon>Sternorrhyncha</taxon>
        <taxon>Psylloidea</taxon>
        <taxon>Psyllidae</taxon>
        <taxon>Diaphorininae</taxon>
        <taxon>Diaphorina</taxon>
    </lineage>
</organism>
<dbReference type="InterPro" id="IPR012677">
    <property type="entry name" value="Nucleotide-bd_a/b_plait_sf"/>
</dbReference>
<dbReference type="SUPFAM" id="SSF54928">
    <property type="entry name" value="RNA-binding domain, RBD"/>
    <property type="match status" value="1"/>
</dbReference>
<dbReference type="PaxDb" id="121845-A0A3Q0J1G8"/>
<dbReference type="GO" id="GO:0097157">
    <property type="term" value="F:pre-mRNA intronic binding"/>
    <property type="evidence" value="ECO:0007669"/>
    <property type="project" value="TreeGrafter"/>
</dbReference>
<evidence type="ECO:0000256" key="1">
    <source>
        <dbReference type="ARBA" id="ARBA00022884"/>
    </source>
</evidence>
<dbReference type="KEGG" id="dci:103513226"/>
<accession>A0A3Q0J1G8</accession>
<sequence length="156" mass="18025">MWARLSNLSYDDGYSFSFRSLPEAQCAISRIHQMEVMGYRLSAELSNKTFHDQEPQGKCDSFRDKETQYLTLLKRLHLDQSTPPGLKYKYPHPTLHVLLNIISALCEHKRFYTQAFITLQTVDQAKLALQETNGYILKDKPMVVQYARSIQAKPAP</sequence>
<evidence type="ECO:0000313" key="2">
    <source>
        <dbReference type="Proteomes" id="UP000079169"/>
    </source>
</evidence>
<gene>
    <name evidence="3" type="primary">LOC103513226</name>
</gene>